<dbReference type="InterPro" id="IPR036737">
    <property type="entry name" value="OmpA-like_sf"/>
</dbReference>
<dbReference type="PANTHER" id="PTHR30329:SF21">
    <property type="entry name" value="LIPOPROTEIN YIAD-RELATED"/>
    <property type="match status" value="1"/>
</dbReference>
<dbReference type="InterPro" id="IPR050330">
    <property type="entry name" value="Bact_OuterMem_StrucFunc"/>
</dbReference>
<feature type="domain" description="OmpA-like" evidence="3">
    <location>
        <begin position="217"/>
        <end position="339"/>
    </location>
</feature>
<dbReference type="GO" id="GO:0016020">
    <property type="term" value="C:membrane"/>
    <property type="evidence" value="ECO:0007669"/>
    <property type="project" value="UniProtKB-UniRule"/>
</dbReference>
<keyword evidence="2" id="KW-0175">Coiled coil</keyword>
<name>A0A2M9XEP6_9LEPT</name>
<keyword evidence="4" id="KW-0966">Cell projection</keyword>
<dbReference type="SUPFAM" id="SSF103088">
    <property type="entry name" value="OmpA-like"/>
    <property type="match status" value="1"/>
</dbReference>
<comment type="caution">
    <text evidence="4">The sequence shown here is derived from an EMBL/GenBank/DDBJ whole genome shotgun (WGS) entry which is preliminary data.</text>
</comment>
<dbReference type="PANTHER" id="PTHR30329">
    <property type="entry name" value="STATOR ELEMENT OF FLAGELLAR MOTOR COMPLEX"/>
    <property type="match status" value="1"/>
</dbReference>
<proteinExistence type="predicted"/>
<keyword evidence="5" id="KW-1185">Reference proteome</keyword>
<protein>
    <submittedName>
        <fullName evidence="4">Endoflagellar motor protein</fullName>
    </submittedName>
</protein>
<dbReference type="Gene3D" id="3.30.1330.60">
    <property type="entry name" value="OmpA-like domain"/>
    <property type="match status" value="1"/>
</dbReference>
<dbReference type="CDD" id="cd07185">
    <property type="entry name" value="OmpA_C-like"/>
    <property type="match status" value="1"/>
</dbReference>
<evidence type="ECO:0000256" key="2">
    <source>
        <dbReference type="SAM" id="Coils"/>
    </source>
</evidence>
<reference evidence="4 5" key="1">
    <citation type="submission" date="2017-07" db="EMBL/GenBank/DDBJ databases">
        <title>Leptospira spp. isolated from tropical soils.</title>
        <authorList>
            <person name="Thibeaux R."/>
            <person name="Iraola G."/>
            <person name="Ferres I."/>
            <person name="Bierque E."/>
            <person name="Girault D."/>
            <person name="Soupe-Gilbert M.-E."/>
            <person name="Picardeau M."/>
            <person name="Goarant C."/>
        </authorList>
    </citation>
    <scope>NUCLEOTIDE SEQUENCE [LARGE SCALE GENOMIC DNA]</scope>
    <source>
        <strain evidence="4 5">MCA1-C-A1</strain>
    </source>
</reference>
<dbReference type="Proteomes" id="UP000232196">
    <property type="component" value="Unassembled WGS sequence"/>
</dbReference>
<evidence type="ECO:0000313" key="5">
    <source>
        <dbReference type="Proteomes" id="UP000232196"/>
    </source>
</evidence>
<evidence type="ECO:0000313" key="4">
    <source>
        <dbReference type="EMBL" id="PJZ26114.1"/>
    </source>
</evidence>
<accession>A0A2M9XEP6</accession>
<evidence type="ECO:0000256" key="1">
    <source>
        <dbReference type="PROSITE-ProRule" id="PRU00473"/>
    </source>
</evidence>
<dbReference type="AlphaFoldDB" id="A0A2M9XEP6"/>
<dbReference type="Pfam" id="PF00691">
    <property type="entry name" value="OmpA"/>
    <property type="match status" value="1"/>
</dbReference>
<evidence type="ECO:0000259" key="3">
    <source>
        <dbReference type="PROSITE" id="PS51123"/>
    </source>
</evidence>
<dbReference type="RefSeq" id="WP_100705907.1">
    <property type="nucleotide sequence ID" value="NZ_NPDL01000003.1"/>
</dbReference>
<dbReference type="OrthoDB" id="9815217at2"/>
<dbReference type="EMBL" id="NPDN01000003">
    <property type="protein sequence ID" value="PJZ26114.1"/>
    <property type="molecule type" value="Genomic_DNA"/>
</dbReference>
<sequence>MNPFFFRLTPVLLILFSLPIFSDAFYFPWEYNKLYNENATLRIELDSLRLRYRNETENAKKEKLSLDARIQNLEEQLAGEKSFREKDRELAAELIRALENQIALLKAKSGNKEKELIEENEKQSKKYQDLISELKSELEKERLGCIRKMDELKREYESKIAGLEARIKELEDNLSKLKNLNEDQKRELNRLAEQATELESKLSGEIAKGQIRVKRFHNRLVINIDDQISFDSGSAELKKQIFPALDKIKEILVKYPGNLIIVEGHTDNIPIRTKKFNDNWQLSTERALSVVRFLLESKNLDARNFSVAGYGEHQPIVSNDTPENRSLNRRVDIVLEPQSGKSH</sequence>
<keyword evidence="1" id="KW-0472">Membrane</keyword>
<dbReference type="InterPro" id="IPR006665">
    <property type="entry name" value="OmpA-like"/>
</dbReference>
<dbReference type="PROSITE" id="PS51123">
    <property type="entry name" value="OMPA_2"/>
    <property type="match status" value="1"/>
</dbReference>
<feature type="coiled-coil region" evidence="2">
    <location>
        <begin position="31"/>
        <end position="208"/>
    </location>
</feature>
<keyword evidence="4" id="KW-0969">Cilium</keyword>
<keyword evidence="4" id="KW-0282">Flagellum</keyword>
<organism evidence="4 5">
    <name type="scientific">Leptospira hartskeerlii</name>
    <dbReference type="NCBI Taxonomy" id="2023177"/>
    <lineage>
        <taxon>Bacteria</taxon>
        <taxon>Pseudomonadati</taxon>
        <taxon>Spirochaetota</taxon>
        <taxon>Spirochaetia</taxon>
        <taxon>Leptospirales</taxon>
        <taxon>Leptospiraceae</taxon>
        <taxon>Leptospira</taxon>
    </lineage>
</organism>
<gene>
    <name evidence="4" type="ORF">CH357_06330</name>
</gene>